<dbReference type="InterPro" id="IPR052523">
    <property type="entry name" value="Trichothecene_AcTrans"/>
</dbReference>
<dbReference type="GO" id="GO:0016747">
    <property type="term" value="F:acyltransferase activity, transferring groups other than amino-acyl groups"/>
    <property type="evidence" value="ECO:0007669"/>
    <property type="project" value="InterPro"/>
</dbReference>
<protein>
    <recommendedName>
        <fullName evidence="1">N-acetyltransferase domain-containing protein</fullName>
    </recommendedName>
</protein>
<organism evidence="2 3">
    <name type="scientific">Oidiodendron maius (strain Zn)</name>
    <dbReference type="NCBI Taxonomy" id="913774"/>
    <lineage>
        <taxon>Eukaryota</taxon>
        <taxon>Fungi</taxon>
        <taxon>Dikarya</taxon>
        <taxon>Ascomycota</taxon>
        <taxon>Pezizomycotina</taxon>
        <taxon>Leotiomycetes</taxon>
        <taxon>Leotiomycetes incertae sedis</taxon>
        <taxon>Myxotrichaceae</taxon>
        <taxon>Oidiodendron</taxon>
    </lineage>
</organism>
<gene>
    <name evidence="2" type="ORF">OIDMADRAFT_146904</name>
</gene>
<evidence type="ECO:0000259" key="1">
    <source>
        <dbReference type="PROSITE" id="PS51186"/>
    </source>
</evidence>
<dbReference type="OrthoDB" id="2115692at2759"/>
<dbReference type="PROSITE" id="PS51186">
    <property type="entry name" value="GNAT"/>
    <property type="match status" value="1"/>
</dbReference>
<evidence type="ECO:0000313" key="2">
    <source>
        <dbReference type="EMBL" id="KIM98246.1"/>
    </source>
</evidence>
<evidence type="ECO:0000313" key="3">
    <source>
        <dbReference type="Proteomes" id="UP000054321"/>
    </source>
</evidence>
<dbReference type="HOGENOM" id="CLU_060131_5_0_1"/>
<dbReference type="InParanoid" id="A0A0C3H756"/>
<proteinExistence type="predicted"/>
<name>A0A0C3H756_OIDMZ</name>
<keyword evidence="3" id="KW-1185">Reference proteome</keyword>
<dbReference type="AlphaFoldDB" id="A0A0C3H756"/>
<dbReference type="PANTHER" id="PTHR42791:SF2">
    <property type="entry name" value="N-ACETYLTRANSFERASE DOMAIN-CONTAINING PROTEIN"/>
    <property type="match status" value="1"/>
</dbReference>
<dbReference type="InterPro" id="IPR016181">
    <property type="entry name" value="Acyl_CoA_acyltransferase"/>
</dbReference>
<feature type="domain" description="N-acetyltransferase" evidence="1">
    <location>
        <begin position="92"/>
        <end position="229"/>
    </location>
</feature>
<dbReference type="InterPro" id="IPR000182">
    <property type="entry name" value="GNAT_dom"/>
</dbReference>
<dbReference type="PANTHER" id="PTHR42791">
    <property type="entry name" value="GNAT FAMILY ACETYLTRANSFERASE"/>
    <property type="match status" value="1"/>
</dbReference>
<dbReference type="SUPFAM" id="SSF55729">
    <property type="entry name" value="Acyl-CoA N-acyltransferases (Nat)"/>
    <property type="match status" value="1"/>
</dbReference>
<reference evidence="3" key="2">
    <citation type="submission" date="2015-01" db="EMBL/GenBank/DDBJ databases">
        <title>Evolutionary Origins and Diversification of the Mycorrhizal Mutualists.</title>
        <authorList>
            <consortium name="DOE Joint Genome Institute"/>
            <consortium name="Mycorrhizal Genomics Consortium"/>
            <person name="Kohler A."/>
            <person name="Kuo A."/>
            <person name="Nagy L.G."/>
            <person name="Floudas D."/>
            <person name="Copeland A."/>
            <person name="Barry K.W."/>
            <person name="Cichocki N."/>
            <person name="Veneault-Fourrey C."/>
            <person name="LaButti K."/>
            <person name="Lindquist E.A."/>
            <person name="Lipzen A."/>
            <person name="Lundell T."/>
            <person name="Morin E."/>
            <person name="Murat C."/>
            <person name="Riley R."/>
            <person name="Ohm R."/>
            <person name="Sun H."/>
            <person name="Tunlid A."/>
            <person name="Henrissat B."/>
            <person name="Grigoriev I.V."/>
            <person name="Hibbett D.S."/>
            <person name="Martin F."/>
        </authorList>
    </citation>
    <scope>NUCLEOTIDE SEQUENCE [LARGE SCALE GENOMIC DNA]</scope>
    <source>
        <strain evidence="3">Zn</strain>
    </source>
</reference>
<dbReference type="Proteomes" id="UP000054321">
    <property type="component" value="Unassembled WGS sequence"/>
</dbReference>
<dbReference type="EMBL" id="KN832880">
    <property type="protein sequence ID" value="KIM98246.1"/>
    <property type="molecule type" value="Genomic_DNA"/>
</dbReference>
<accession>A0A0C3H756</accession>
<reference evidence="2 3" key="1">
    <citation type="submission" date="2014-04" db="EMBL/GenBank/DDBJ databases">
        <authorList>
            <consortium name="DOE Joint Genome Institute"/>
            <person name="Kuo A."/>
            <person name="Martino E."/>
            <person name="Perotto S."/>
            <person name="Kohler A."/>
            <person name="Nagy L.G."/>
            <person name="Floudas D."/>
            <person name="Copeland A."/>
            <person name="Barry K.W."/>
            <person name="Cichocki N."/>
            <person name="Veneault-Fourrey C."/>
            <person name="LaButti K."/>
            <person name="Lindquist E.A."/>
            <person name="Lipzen A."/>
            <person name="Lundell T."/>
            <person name="Morin E."/>
            <person name="Murat C."/>
            <person name="Sun H."/>
            <person name="Tunlid A."/>
            <person name="Henrissat B."/>
            <person name="Grigoriev I.V."/>
            <person name="Hibbett D.S."/>
            <person name="Martin F."/>
            <person name="Nordberg H.P."/>
            <person name="Cantor M.N."/>
            <person name="Hua S.X."/>
        </authorList>
    </citation>
    <scope>NUCLEOTIDE SEQUENCE [LARGE SCALE GENOMIC DNA]</scope>
    <source>
        <strain evidence="2 3">Zn</strain>
    </source>
</reference>
<dbReference type="Pfam" id="PF13508">
    <property type="entry name" value="Acetyltransf_7"/>
    <property type="match status" value="1"/>
</dbReference>
<sequence>MAYWKIEPCTVADAPALARNNIAAFWEDPTWILLWPNTTLEFLIEQSGKRQPRNLLRNRERTRHLKAVDPATGAIVGYARWILPPSYCTTEDGTAEWPDAQVPNVSDEEKKRFDELAESAWWEGRSDMSGIDDKNNAAMKPILAEKPYIKLDYLAVHPDNKGKGIGTALVESGVRFAEKIGVPIFTMAFKAGRGIYARLGFQEVDRVIQDDSQFGGAGEYGAYFMIYKI</sequence>
<dbReference type="Gene3D" id="3.40.630.30">
    <property type="match status" value="1"/>
</dbReference>
<dbReference type="CDD" id="cd04301">
    <property type="entry name" value="NAT_SF"/>
    <property type="match status" value="1"/>
</dbReference>